<proteinExistence type="predicted"/>
<sequence>MAPPTGEAQLSRPFLAAFFAVRRCGFLHLPRGSPPLRPLAASSAAVAPAPTSPVAPGLAIPGSFSKLVGTSARSYLATAGGAVAAVPASQAAEELVLRPRASVFVQGIPKVTFDEVDVAALAIPFKFALIGKLSHS</sequence>
<gene>
    <name evidence="1" type="ORF">M6B38_256050</name>
</gene>
<evidence type="ECO:0000313" key="2">
    <source>
        <dbReference type="Proteomes" id="UP001140949"/>
    </source>
</evidence>
<dbReference type="AlphaFoldDB" id="A0AAX6IGY2"/>
<evidence type="ECO:0000313" key="1">
    <source>
        <dbReference type="EMBL" id="KAJ6852509.1"/>
    </source>
</evidence>
<reference evidence="1" key="1">
    <citation type="journal article" date="2023" name="GigaByte">
        <title>Genome assembly of the bearded iris, Iris pallida Lam.</title>
        <authorList>
            <person name="Bruccoleri R.E."/>
            <person name="Oakeley E.J."/>
            <person name="Faust A.M.E."/>
            <person name="Altorfer M."/>
            <person name="Dessus-Babus S."/>
            <person name="Burckhardt D."/>
            <person name="Oertli M."/>
            <person name="Naumann U."/>
            <person name="Petersen F."/>
            <person name="Wong J."/>
        </authorList>
    </citation>
    <scope>NUCLEOTIDE SEQUENCE</scope>
    <source>
        <strain evidence="1">GSM-AAB239-AS_SAM_17_03QT</strain>
    </source>
</reference>
<reference evidence="1" key="2">
    <citation type="submission" date="2023-04" db="EMBL/GenBank/DDBJ databases">
        <authorList>
            <person name="Bruccoleri R.E."/>
            <person name="Oakeley E.J."/>
            <person name="Faust A.-M."/>
            <person name="Dessus-Babus S."/>
            <person name="Altorfer M."/>
            <person name="Burckhardt D."/>
            <person name="Oertli M."/>
            <person name="Naumann U."/>
            <person name="Petersen F."/>
            <person name="Wong J."/>
        </authorList>
    </citation>
    <scope>NUCLEOTIDE SEQUENCE</scope>
    <source>
        <strain evidence="1">GSM-AAB239-AS_SAM_17_03QT</strain>
        <tissue evidence="1">Leaf</tissue>
    </source>
</reference>
<accession>A0AAX6IGY2</accession>
<dbReference type="EMBL" id="JANAVB010001800">
    <property type="protein sequence ID" value="KAJ6852509.1"/>
    <property type="molecule type" value="Genomic_DNA"/>
</dbReference>
<dbReference type="Proteomes" id="UP001140949">
    <property type="component" value="Unassembled WGS sequence"/>
</dbReference>
<keyword evidence="2" id="KW-1185">Reference proteome</keyword>
<comment type="caution">
    <text evidence="1">The sequence shown here is derived from an EMBL/GenBank/DDBJ whole genome shotgun (WGS) entry which is preliminary data.</text>
</comment>
<organism evidence="1 2">
    <name type="scientific">Iris pallida</name>
    <name type="common">Sweet iris</name>
    <dbReference type="NCBI Taxonomy" id="29817"/>
    <lineage>
        <taxon>Eukaryota</taxon>
        <taxon>Viridiplantae</taxon>
        <taxon>Streptophyta</taxon>
        <taxon>Embryophyta</taxon>
        <taxon>Tracheophyta</taxon>
        <taxon>Spermatophyta</taxon>
        <taxon>Magnoliopsida</taxon>
        <taxon>Liliopsida</taxon>
        <taxon>Asparagales</taxon>
        <taxon>Iridaceae</taxon>
        <taxon>Iridoideae</taxon>
        <taxon>Irideae</taxon>
        <taxon>Iris</taxon>
    </lineage>
</organism>
<protein>
    <submittedName>
        <fullName evidence="1">Uncharacterized protein</fullName>
    </submittedName>
</protein>
<name>A0AAX6IGY2_IRIPA</name>